<evidence type="ECO:0000313" key="2">
    <source>
        <dbReference type="Proteomes" id="UP000789831"/>
    </source>
</evidence>
<organism evidence="1 2">
    <name type="scientific">Ambispora gerdemannii</name>
    <dbReference type="NCBI Taxonomy" id="144530"/>
    <lineage>
        <taxon>Eukaryota</taxon>
        <taxon>Fungi</taxon>
        <taxon>Fungi incertae sedis</taxon>
        <taxon>Mucoromycota</taxon>
        <taxon>Glomeromycotina</taxon>
        <taxon>Glomeromycetes</taxon>
        <taxon>Archaeosporales</taxon>
        <taxon>Ambisporaceae</taxon>
        <taxon>Ambispora</taxon>
    </lineage>
</organism>
<feature type="non-terminal residue" evidence="1">
    <location>
        <position position="107"/>
    </location>
</feature>
<dbReference type="GO" id="GO:0003676">
    <property type="term" value="F:nucleic acid binding"/>
    <property type="evidence" value="ECO:0007669"/>
    <property type="project" value="InterPro"/>
</dbReference>
<name>A0A9N9HCR4_9GLOM</name>
<dbReference type="InterPro" id="IPR036397">
    <property type="entry name" value="RNaseH_sf"/>
</dbReference>
<keyword evidence="2" id="KW-1185">Reference proteome</keyword>
<dbReference type="OrthoDB" id="2448298at2759"/>
<gene>
    <name evidence="1" type="ORF">AGERDE_LOCUS11957</name>
</gene>
<dbReference type="Gene3D" id="3.30.420.10">
    <property type="entry name" value="Ribonuclease H-like superfamily/Ribonuclease H"/>
    <property type="match status" value="1"/>
</dbReference>
<dbReference type="AlphaFoldDB" id="A0A9N9HCR4"/>
<proteinExistence type="predicted"/>
<accession>A0A9N9HCR4</accession>
<dbReference type="EMBL" id="CAJVPL010006378">
    <property type="protein sequence ID" value="CAG8664024.1"/>
    <property type="molecule type" value="Genomic_DNA"/>
</dbReference>
<sequence>FNGIQRNMFLLTTAWAVTKPLEPNQPETEKNLLITIAFDNETSGIYGIQIEANITNDLCQFRVRMTLWEKIQQVWKEVDVDYCNNLIRSMPERIRDVIEAQSGYTKW</sequence>
<protein>
    <submittedName>
        <fullName evidence="1">1182_t:CDS:1</fullName>
    </submittedName>
</protein>
<reference evidence="1" key="1">
    <citation type="submission" date="2021-06" db="EMBL/GenBank/DDBJ databases">
        <authorList>
            <person name="Kallberg Y."/>
            <person name="Tangrot J."/>
            <person name="Rosling A."/>
        </authorList>
    </citation>
    <scope>NUCLEOTIDE SEQUENCE</scope>
    <source>
        <strain evidence="1">MT106</strain>
    </source>
</reference>
<dbReference type="Proteomes" id="UP000789831">
    <property type="component" value="Unassembled WGS sequence"/>
</dbReference>
<comment type="caution">
    <text evidence="1">The sequence shown here is derived from an EMBL/GenBank/DDBJ whole genome shotgun (WGS) entry which is preliminary data.</text>
</comment>
<evidence type="ECO:0000313" key="1">
    <source>
        <dbReference type="EMBL" id="CAG8664024.1"/>
    </source>
</evidence>